<reference evidence="2" key="1">
    <citation type="journal article" date="2019" name="Int. J. Syst. Evol. Microbiol.">
        <title>The Global Catalogue of Microorganisms (GCM) 10K type strain sequencing project: providing services to taxonomists for standard genome sequencing and annotation.</title>
        <authorList>
            <consortium name="The Broad Institute Genomics Platform"/>
            <consortium name="The Broad Institute Genome Sequencing Center for Infectious Disease"/>
            <person name="Wu L."/>
            <person name="Ma J."/>
        </authorList>
    </citation>
    <scope>NUCLEOTIDE SEQUENCE [LARGE SCALE GENOMIC DNA]</scope>
    <source>
        <strain evidence="2">KCTC 23298</strain>
    </source>
</reference>
<sequence>MTPARQRSLALAGAAAVVAAFVAANVHLVVTAVASQPACTALPDGPAPARRSC</sequence>
<evidence type="ECO:0000313" key="2">
    <source>
        <dbReference type="Proteomes" id="UP000658305"/>
    </source>
</evidence>
<gene>
    <name evidence="1" type="ORF">GCM10007291_50060</name>
</gene>
<evidence type="ECO:0000313" key="1">
    <source>
        <dbReference type="EMBL" id="GHC42185.1"/>
    </source>
</evidence>
<proteinExistence type="predicted"/>
<dbReference type="RefSeq" id="WP_189383146.1">
    <property type="nucleotide sequence ID" value="NZ_BMYI01000054.1"/>
</dbReference>
<comment type="caution">
    <text evidence="1">The sequence shown here is derived from an EMBL/GenBank/DDBJ whole genome shotgun (WGS) entry which is preliminary data.</text>
</comment>
<organism evidence="1 2">
    <name type="scientific">Gemmobacter nanjingensis</name>
    <dbReference type="NCBI Taxonomy" id="488454"/>
    <lineage>
        <taxon>Bacteria</taxon>
        <taxon>Pseudomonadati</taxon>
        <taxon>Pseudomonadota</taxon>
        <taxon>Alphaproteobacteria</taxon>
        <taxon>Rhodobacterales</taxon>
        <taxon>Paracoccaceae</taxon>
        <taxon>Gemmobacter</taxon>
    </lineage>
</organism>
<protein>
    <submittedName>
        <fullName evidence="1">Uncharacterized protein</fullName>
    </submittedName>
</protein>
<keyword evidence="2" id="KW-1185">Reference proteome</keyword>
<dbReference type="EMBL" id="BMYI01000054">
    <property type="protein sequence ID" value="GHC42185.1"/>
    <property type="molecule type" value="Genomic_DNA"/>
</dbReference>
<accession>A0ABQ3FUK3</accession>
<dbReference type="Proteomes" id="UP000658305">
    <property type="component" value="Unassembled WGS sequence"/>
</dbReference>
<name>A0ABQ3FUK3_9RHOB</name>